<dbReference type="SUPFAM" id="SSF140860">
    <property type="entry name" value="Pseudo ankyrin repeat-like"/>
    <property type="match status" value="1"/>
</dbReference>
<gene>
    <name evidence="2" type="ORF">CTEN210_12012</name>
</gene>
<accession>A0AAD3D2D5</accession>
<protein>
    <submittedName>
        <fullName evidence="2">Uncharacterized protein</fullName>
    </submittedName>
</protein>
<evidence type="ECO:0000256" key="1">
    <source>
        <dbReference type="SAM" id="MobiDB-lite"/>
    </source>
</evidence>
<evidence type="ECO:0000313" key="2">
    <source>
        <dbReference type="EMBL" id="GFH55536.1"/>
    </source>
</evidence>
<sequence>MTANGEVYESGRKRARTEEEAYSSTSTSGSLAVFVRSNKKDRTPPKATASDILRANKISTRLSELLKEFPEMKFIFDFENLQAITETAVVKYAEAEDTKEKDAQLHMNYRQEALVSLYSLPDEVFSLCLSFVGKGHFGSVGLVSKKLNKAYKREFGQETAYLEMATSVNLSTYCLNSLCKSLEEKDEILKAAAVNGNLDILRHAVSNGYDLFPLVALQKTTRYEDDSDLYYSDDNEIQLPGEPCKVKHSKLVERGHLHVLKYLHEELNYFLGLQRYCYPAIEYGQLEILKWLDRINIMGTNTLTMCCGRMNSGGKYGKGYCESAIQSGQVKVLHWLEEIGYEIQNDYFDALCEAIRTKSIDMIQHCFDLGYDYLTTDCVRDAIKVTKSVEVVRKMHEMGMEFGEVKNWYSTYSMEDYFEIIKFLRSISVPWGDEIMKDILEFGTLEMIQFVHKDGCSWTGREYSRLLGLSYYYWSIDKFNYLVESGCTIDYEDSSSLICGLRNRNDLVVFGYFVGKNSSFDNELYKKMLECYRPWFEGMAYLLEKGIDVQNFKSIEEIFQKHHKIAGIKFFHSQGLPWCLDSSSNTILLSQIACYNDLDDVKWAYENGCKGGSLVPYVKEEWEEFGIRDYCKWKENRAFFAENGLLDEIFLEKSGMKKLDPKNVHEIGDAELGSFVQRESSFFQVDFCVLKNLVDHGYTFSSGSEKENVCKEAYKKCCEDSENEYGYRKRLALFVGMGAREVYQELEGHGSLVQH</sequence>
<feature type="compositionally biased region" description="Basic and acidic residues" evidence="1">
    <location>
        <begin position="9"/>
        <end position="19"/>
    </location>
</feature>
<dbReference type="PANTHER" id="PTHR46586">
    <property type="entry name" value="ANKYRIN REPEAT-CONTAINING PROTEIN"/>
    <property type="match status" value="1"/>
</dbReference>
<name>A0AAD3D2D5_9STRA</name>
<evidence type="ECO:0000313" key="3">
    <source>
        <dbReference type="Proteomes" id="UP001054902"/>
    </source>
</evidence>
<dbReference type="PANTHER" id="PTHR46586:SF4">
    <property type="match status" value="1"/>
</dbReference>
<feature type="region of interest" description="Disordered" evidence="1">
    <location>
        <begin position="1"/>
        <end position="29"/>
    </location>
</feature>
<proteinExistence type="predicted"/>
<comment type="caution">
    <text evidence="2">The sequence shown here is derived from an EMBL/GenBank/DDBJ whole genome shotgun (WGS) entry which is preliminary data.</text>
</comment>
<keyword evidence="3" id="KW-1185">Reference proteome</keyword>
<reference evidence="2 3" key="1">
    <citation type="journal article" date="2021" name="Sci. Rep.">
        <title>The genome of the diatom Chaetoceros tenuissimus carries an ancient integrated fragment of an extant virus.</title>
        <authorList>
            <person name="Hongo Y."/>
            <person name="Kimura K."/>
            <person name="Takaki Y."/>
            <person name="Yoshida Y."/>
            <person name="Baba S."/>
            <person name="Kobayashi G."/>
            <person name="Nagasaki K."/>
            <person name="Hano T."/>
            <person name="Tomaru Y."/>
        </authorList>
    </citation>
    <scope>NUCLEOTIDE SEQUENCE [LARGE SCALE GENOMIC DNA]</scope>
    <source>
        <strain evidence="2 3">NIES-3715</strain>
    </source>
</reference>
<organism evidence="2 3">
    <name type="scientific">Chaetoceros tenuissimus</name>
    <dbReference type="NCBI Taxonomy" id="426638"/>
    <lineage>
        <taxon>Eukaryota</taxon>
        <taxon>Sar</taxon>
        <taxon>Stramenopiles</taxon>
        <taxon>Ochrophyta</taxon>
        <taxon>Bacillariophyta</taxon>
        <taxon>Coscinodiscophyceae</taxon>
        <taxon>Chaetocerotophycidae</taxon>
        <taxon>Chaetocerotales</taxon>
        <taxon>Chaetocerotaceae</taxon>
        <taxon>Chaetoceros</taxon>
    </lineage>
</organism>
<dbReference type="EMBL" id="BLLK01000049">
    <property type="protein sequence ID" value="GFH55536.1"/>
    <property type="molecule type" value="Genomic_DNA"/>
</dbReference>
<dbReference type="AlphaFoldDB" id="A0AAD3D2D5"/>
<dbReference type="Proteomes" id="UP001054902">
    <property type="component" value="Unassembled WGS sequence"/>
</dbReference>
<dbReference type="InterPro" id="IPR052050">
    <property type="entry name" value="SecEffector_AnkRepeat"/>
</dbReference>